<protein>
    <recommendedName>
        <fullName evidence="1">Fluoroacetyl-CoA-specific thioesterase-like domain-containing protein</fullName>
    </recommendedName>
</protein>
<sequence length="127" mass="14406">MERQIIPGMSKSYSFTVKESDMAIFHGELLHAVCSTFTLGREIEWSTRLFVIDYKNEEEEGVGTMLTIYHKSPAKLGDIVQIEAEVESFEKNELICRYVAKVGDRVVAEGQTGQKILSKEKLAKIFN</sequence>
<feature type="domain" description="Fluoroacetyl-CoA-specific thioesterase-like" evidence="1">
    <location>
        <begin position="17"/>
        <end position="120"/>
    </location>
</feature>
<comment type="caution">
    <text evidence="2">The sequence shown here is derived from an EMBL/GenBank/DDBJ whole genome shotgun (WGS) entry which is preliminary data.</text>
</comment>
<dbReference type="SUPFAM" id="SSF54637">
    <property type="entry name" value="Thioesterase/thiol ester dehydrase-isomerase"/>
    <property type="match status" value="1"/>
</dbReference>
<organism evidence="2 3">
    <name type="scientific">Shiella aurantiaca</name>
    <dbReference type="NCBI Taxonomy" id="3058365"/>
    <lineage>
        <taxon>Bacteria</taxon>
        <taxon>Pseudomonadati</taxon>
        <taxon>Bacteroidota</taxon>
        <taxon>Cytophagia</taxon>
        <taxon>Cytophagales</taxon>
        <taxon>Shiellaceae</taxon>
        <taxon>Shiella</taxon>
    </lineage>
</organism>
<dbReference type="PANTHER" id="PTHR36934">
    <property type="entry name" value="BLR0278 PROTEIN"/>
    <property type="match status" value="1"/>
</dbReference>
<dbReference type="EMBL" id="JAUHJS010000001">
    <property type="protein sequence ID" value="MDN4164364.1"/>
    <property type="molecule type" value="Genomic_DNA"/>
</dbReference>
<dbReference type="InterPro" id="IPR029069">
    <property type="entry name" value="HotDog_dom_sf"/>
</dbReference>
<dbReference type="RefSeq" id="WP_320002890.1">
    <property type="nucleotide sequence ID" value="NZ_JAUHJS010000001.1"/>
</dbReference>
<reference evidence="2" key="1">
    <citation type="submission" date="2023-06" db="EMBL/GenBank/DDBJ databases">
        <title>Cytophagales bacterium Strain LB-30, isolated from soil.</title>
        <authorList>
            <person name="Liu B."/>
        </authorList>
    </citation>
    <scope>NUCLEOTIDE SEQUENCE</scope>
    <source>
        <strain evidence="2">LB-30</strain>
    </source>
</reference>
<keyword evidence="3" id="KW-1185">Reference proteome</keyword>
<name>A0ABT8F296_9BACT</name>
<gene>
    <name evidence="2" type="ORF">QWY31_02560</name>
</gene>
<dbReference type="InterPro" id="IPR054485">
    <property type="entry name" value="FlK-like_dom"/>
</dbReference>
<dbReference type="Proteomes" id="UP001168552">
    <property type="component" value="Unassembled WGS sequence"/>
</dbReference>
<dbReference type="InterPro" id="IPR025540">
    <property type="entry name" value="FlK"/>
</dbReference>
<evidence type="ECO:0000259" key="1">
    <source>
        <dbReference type="Pfam" id="PF22636"/>
    </source>
</evidence>
<dbReference type="Gene3D" id="3.10.129.10">
    <property type="entry name" value="Hotdog Thioesterase"/>
    <property type="match status" value="1"/>
</dbReference>
<proteinExistence type="predicted"/>
<evidence type="ECO:0000313" key="2">
    <source>
        <dbReference type="EMBL" id="MDN4164364.1"/>
    </source>
</evidence>
<evidence type="ECO:0000313" key="3">
    <source>
        <dbReference type="Proteomes" id="UP001168552"/>
    </source>
</evidence>
<dbReference type="PANTHER" id="PTHR36934:SF1">
    <property type="entry name" value="THIOESTERASE DOMAIN-CONTAINING PROTEIN"/>
    <property type="match status" value="1"/>
</dbReference>
<accession>A0ABT8F296</accession>
<dbReference type="Pfam" id="PF22636">
    <property type="entry name" value="FlK"/>
    <property type="match status" value="1"/>
</dbReference>